<dbReference type="eggNOG" id="COG1295">
    <property type="taxonomic scope" value="Bacteria"/>
</dbReference>
<keyword evidence="2" id="KW-1003">Cell membrane</keyword>
<evidence type="ECO:0000256" key="4">
    <source>
        <dbReference type="ARBA" id="ARBA00022989"/>
    </source>
</evidence>
<evidence type="ECO:0000256" key="5">
    <source>
        <dbReference type="ARBA" id="ARBA00023136"/>
    </source>
</evidence>
<organism evidence="7 8">
    <name type="scientific">Mesorhizobium japonicum (strain LMG 29417 / CECT 9101 / MAFF 303099)</name>
    <name type="common">Mesorhizobium loti (strain MAFF 303099)</name>
    <dbReference type="NCBI Taxonomy" id="266835"/>
    <lineage>
        <taxon>Bacteria</taxon>
        <taxon>Pseudomonadati</taxon>
        <taxon>Pseudomonadota</taxon>
        <taxon>Alphaproteobacteria</taxon>
        <taxon>Hyphomicrobiales</taxon>
        <taxon>Phyllobacteriaceae</taxon>
        <taxon>Mesorhizobium</taxon>
    </lineage>
</organism>
<evidence type="ECO:0000256" key="2">
    <source>
        <dbReference type="ARBA" id="ARBA00022475"/>
    </source>
</evidence>
<keyword evidence="4 6" id="KW-1133">Transmembrane helix</keyword>
<evidence type="ECO:0000256" key="1">
    <source>
        <dbReference type="ARBA" id="ARBA00004651"/>
    </source>
</evidence>
<feature type="transmembrane region" description="Helical" evidence="6">
    <location>
        <begin position="75"/>
        <end position="98"/>
    </location>
</feature>
<protein>
    <submittedName>
        <fullName evidence="7">BrkB (Serum resistance) homolog</fullName>
    </submittedName>
</protein>
<dbReference type="KEGG" id="mlo:mlr9690"/>
<evidence type="ECO:0000313" key="8">
    <source>
        <dbReference type="Proteomes" id="UP000000552"/>
    </source>
</evidence>
<dbReference type="NCBIfam" id="TIGR00765">
    <property type="entry name" value="yihY_not_rbn"/>
    <property type="match status" value="1"/>
</dbReference>
<reference evidence="7 8" key="1">
    <citation type="journal article" date="2000" name="DNA Res.">
        <title>Complete genome structure of the nitrogen-fixing symbiotic bacterium Mesorhizobium loti.</title>
        <authorList>
            <person name="Kaneko T."/>
            <person name="Nakamura Y."/>
            <person name="Sato S."/>
            <person name="Asamizu E."/>
            <person name="Kato T."/>
            <person name="Sasamoto S."/>
            <person name="Watanabe A."/>
            <person name="Idesawa K."/>
            <person name="Ishikawa A."/>
            <person name="Kawashima K."/>
            <person name="Kimura T."/>
            <person name="Kishida Y."/>
            <person name="Kiyokawa C."/>
            <person name="Kohara M."/>
            <person name="Matsumoto M."/>
            <person name="Matsuno A."/>
            <person name="Mochizuki Y."/>
            <person name="Nakayama S."/>
            <person name="Nakazaki N."/>
            <person name="Shimpo S."/>
            <person name="Sugimoto M."/>
            <person name="Takeuchi C."/>
            <person name="Yamada M."/>
            <person name="Tabata S."/>
        </authorList>
    </citation>
    <scope>NUCLEOTIDE SEQUENCE [LARGE SCALE GENOMIC DNA]</scope>
    <source>
        <strain evidence="8">LMG 29417 / CECT 9101 / MAFF 303099</strain>
        <plasmid evidence="7 8">pMLb</plasmid>
    </source>
</reference>
<feature type="transmembrane region" description="Helical" evidence="6">
    <location>
        <begin position="135"/>
        <end position="155"/>
    </location>
</feature>
<feature type="transmembrane region" description="Helical" evidence="6">
    <location>
        <begin position="219"/>
        <end position="244"/>
    </location>
</feature>
<proteinExistence type="predicted"/>
<dbReference type="AlphaFoldDB" id="Q98NY1"/>
<dbReference type="PANTHER" id="PTHR30213:SF1">
    <property type="entry name" value="INNER MEMBRANE PROTEIN YHJD"/>
    <property type="match status" value="1"/>
</dbReference>
<feature type="transmembrane region" description="Helical" evidence="6">
    <location>
        <begin position="256"/>
        <end position="279"/>
    </location>
</feature>
<dbReference type="GO" id="GO:0005886">
    <property type="term" value="C:plasma membrane"/>
    <property type="evidence" value="ECO:0007669"/>
    <property type="project" value="UniProtKB-SubCell"/>
</dbReference>
<dbReference type="InterPro" id="IPR017039">
    <property type="entry name" value="Virul_fac_BrkB"/>
</dbReference>
<evidence type="ECO:0000256" key="3">
    <source>
        <dbReference type="ARBA" id="ARBA00022692"/>
    </source>
</evidence>
<accession>Q98NY1</accession>
<sequence>MPECGPRFPPPFGTLGSTQAKRNIRSVDALLVRTWSSVGFLGTNMPLAFKDVWNVAREAVVGFVDDDALSHGAAMAFYATTSLAPVLLIVVAIAGLAFGHDAAQLALSAQISGLMGAGSAGILEDILKGASAKSSGTVAAILGTVTLFITASGVFGEMQQSLNKIWKVEPNGGSISRLVRARAVSLGLVAALGFMLLVSLVASAAISTLGDFISARLPFGTIVLSVINTFVSFVLISAMFAAIYKVLPDRTLKWRDVAIGALVTAALFTIGKSLIGWYLGTSAVASSYGAAGGLLVILLWVYYSSEIFLLGAEFTRAFSIRHGSRSDLARLVPQPLPADTAIPARSERMALDDKKGKSGGVLAVVAVASVSATITAIVLGPRRP</sequence>
<dbReference type="HOGENOM" id="CLU_045539_5_1_5"/>
<feature type="transmembrane region" description="Helical" evidence="6">
    <location>
        <begin position="285"/>
        <end position="303"/>
    </location>
</feature>
<gene>
    <name evidence="7" type="ordered locus">mlr9690</name>
</gene>
<evidence type="ECO:0000256" key="6">
    <source>
        <dbReference type="SAM" id="Phobius"/>
    </source>
</evidence>
<dbReference type="PANTHER" id="PTHR30213">
    <property type="entry name" value="INNER MEMBRANE PROTEIN YHJD"/>
    <property type="match status" value="1"/>
</dbReference>
<keyword evidence="3 6" id="KW-0812">Transmembrane</keyword>
<geneLocation type="plasmid" evidence="7 8">
    <name>pMLb</name>
</geneLocation>
<dbReference type="Pfam" id="PF03631">
    <property type="entry name" value="Virul_fac_BrkB"/>
    <property type="match status" value="1"/>
</dbReference>
<name>Q98NY1_RHILO</name>
<feature type="transmembrane region" description="Helical" evidence="6">
    <location>
        <begin position="105"/>
        <end position="123"/>
    </location>
</feature>
<feature type="transmembrane region" description="Helical" evidence="6">
    <location>
        <begin position="183"/>
        <end position="207"/>
    </location>
</feature>
<keyword evidence="5 6" id="KW-0472">Membrane</keyword>
<feature type="transmembrane region" description="Helical" evidence="6">
    <location>
        <begin position="358"/>
        <end position="379"/>
    </location>
</feature>
<dbReference type="EMBL" id="AP003017">
    <property type="protein sequence ID" value="BAB54874.1"/>
    <property type="molecule type" value="Genomic_DNA"/>
</dbReference>
<keyword evidence="7" id="KW-0614">Plasmid</keyword>
<dbReference type="Proteomes" id="UP000000552">
    <property type="component" value="Plasmid pMLb"/>
</dbReference>
<evidence type="ECO:0000313" key="7">
    <source>
        <dbReference type="EMBL" id="BAB54874.1"/>
    </source>
</evidence>
<comment type="subcellular location">
    <subcellularLocation>
        <location evidence="1">Cell membrane</location>
        <topology evidence="1">Multi-pass membrane protein</topology>
    </subcellularLocation>
</comment>